<gene>
    <name evidence="4" type="ORF">H3Z83_07995</name>
</gene>
<name>A0A839APZ3_9FLAO</name>
<keyword evidence="5" id="KW-1185">Reference proteome</keyword>
<feature type="domain" description="Thioredoxin" evidence="3">
    <location>
        <begin position="14"/>
        <end position="153"/>
    </location>
</feature>
<dbReference type="Gene3D" id="3.40.30.10">
    <property type="entry name" value="Glutaredoxin"/>
    <property type="match status" value="1"/>
</dbReference>
<evidence type="ECO:0000259" key="3">
    <source>
        <dbReference type="PROSITE" id="PS51352"/>
    </source>
</evidence>
<dbReference type="RefSeq" id="WP_182124954.1">
    <property type="nucleotide sequence ID" value="NZ_JACGLS010000003.1"/>
</dbReference>
<accession>A0A839APZ3</accession>
<comment type="caution">
    <text evidence="4">The sequence shown here is derived from an EMBL/GenBank/DDBJ whole genome shotgun (WGS) entry which is preliminary data.</text>
</comment>
<evidence type="ECO:0000256" key="2">
    <source>
        <dbReference type="SAM" id="SignalP"/>
    </source>
</evidence>
<organism evidence="4 5">
    <name type="scientific">Tenacibaculum pelagium</name>
    <dbReference type="NCBI Taxonomy" id="2759527"/>
    <lineage>
        <taxon>Bacteria</taxon>
        <taxon>Pseudomonadati</taxon>
        <taxon>Bacteroidota</taxon>
        <taxon>Flavobacteriia</taxon>
        <taxon>Flavobacteriales</taxon>
        <taxon>Flavobacteriaceae</taxon>
        <taxon>Tenacibaculum</taxon>
    </lineage>
</organism>
<dbReference type="InterPro" id="IPR013766">
    <property type="entry name" value="Thioredoxin_domain"/>
</dbReference>
<proteinExistence type="predicted"/>
<evidence type="ECO:0000313" key="5">
    <source>
        <dbReference type="Proteomes" id="UP000563906"/>
    </source>
</evidence>
<protein>
    <submittedName>
        <fullName evidence="4">Thioredoxin family protein</fullName>
    </submittedName>
</protein>
<keyword evidence="1 2" id="KW-0732">Signal</keyword>
<dbReference type="EMBL" id="JACGLS010000003">
    <property type="protein sequence ID" value="MBA6156450.1"/>
    <property type="molecule type" value="Genomic_DNA"/>
</dbReference>
<dbReference type="PANTHER" id="PTHR15337:SF11">
    <property type="entry name" value="THIOREDOXIN DOMAIN-CONTAINING PROTEIN"/>
    <property type="match status" value="1"/>
</dbReference>
<feature type="chain" id="PRO_5032727873" evidence="2">
    <location>
        <begin position="20"/>
        <end position="153"/>
    </location>
</feature>
<dbReference type="Pfam" id="PF13899">
    <property type="entry name" value="Thioredoxin_7"/>
    <property type="match status" value="1"/>
</dbReference>
<dbReference type="InterPro" id="IPR051099">
    <property type="entry name" value="AGR/TXD"/>
</dbReference>
<dbReference type="SUPFAM" id="SSF52833">
    <property type="entry name" value="Thioredoxin-like"/>
    <property type="match status" value="1"/>
</dbReference>
<evidence type="ECO:0000256" key="1">
    <source>
        <dbReference type="ARBA" id="ARBA00022729"/>
    </source>
</evidence>
<dbReference type="AlphaFoldDB" id="A0A839APZ3"/>
<dbReference type="Proteomes" id="UP000563906">
    <property type="component" value="Unassembled WGS sequence"/>
</dbReference>
<dbReference type="PANTHER" id="PTHR15337">
    <property type="entry name" value="ANTERIOR GRADIENT PROTEIN-RELATED"/>
    <property type="match status" value="1"/>
</dbReference>
<dbReference type="InterPro" id="IPR036249">
    <property type="entry name" value="Thioredoxin-like_sf"/>
</dbReference>
<feature type="signal peptide" evidence="2">
    <location>
        <begin position="1"/>
        <end position="19"/>
    </location>
</feature>
<reference evidence="4 5" key="1">
    <citation type="submission" date="2020-07" db="EMBL/GenBank/DDBJ databases">
        <title>Bacterium isolated from marine sediment.</title>
        <authorList>
            <person name="Shang D."/>
            <person name="Du Z.-J."/>
        </authorList>
    </citation>
    <scope>NUCLEOTIDE SEQUENCE [LARGE SCALE GENOMIC DNA]</scope>
    <source>
        <strain evidence="4 5">S7007</strain>
    </source>
</reference>
<dbReference type="PROSITE" id="PS51352">
    <property type="entry name" value="THIOREDOXIN_2"/>
    <property type="match status" value="1"/>
</dbReference>
<sequence length="153" mass="17758">MRKILLILVLFFGVNVAFAQEHVVANENVKWEMSFEKAIKKAKKEKKPVLVFFTGSDWCPPCKRIERELIETDKFKGFSDKNLVLYKADFPRNRDLVTESARKENGQLKFKYGVSSFPTMLVVNAEGDVLGQKKGAYMTEYYYPFLEEIVKNN</sequence>
<evidence type="ECO:0000313" key="4">
    <source>
        <dbReference type="EMBL" id="MBA6156450.1"/>
    </source>
</evidence>